<accession>A0A3P7XBZ4</accession>
<feature type="region of interest" description="Disordered" evidence="1">
    <location>
        <begin position="718"/>
        <end position="758"/>
    </location>
</feature>
<evidence type="ECO:0000313" key="4">
    <source>
        <dbReference type="WBParaSite" id="HPBE_0000270001-mRNA-1"/>
    </source>
</evidence>
<dbReference type="WBParaSite" id="HPBE_0000270001-mRNA-1">
    <property type="protein sequence ID" value="HPBE_0000270001-mRNA-1"/>
    <property type="gene ID" value="HPBE_0000270001"/>
</dbReference>
<name>A0A183F958_HELPZ</name>
<gene>
    <name evidence="2" type="ORF">HPBE_LOCUS2701</name>
</gene>
<evidence type="ECO:0000313" key="2">
    <source>
        <dbReference type="EMBL" id="VDO27518.1"/>
    </source>
</evidence>
<sequence>MSSLGVQLNRSVLDFRDRKITIVLTLNVDGVRFKKLSRSESWPVYIRLEGLPFKEKNKYENIILAGIMFTRKPPTETLLAELFSGLKRYYIRLEGLPFKEKNKYENIILAGIMFTRKPPTETLLAELFSGLKHELEVLQREGIPIRTASDTWICTPKLVNGIIDFAALQTLYGLPRWQSLQGCHLCTFPGERSGRRVIWFNRFPDPHDRRTDESLIMDAEARQNGLRGWTQMMEFFTVNHCMPDALHLLSEGITCNVFKGGCTVLLTMFGPRKGRAVLAIRRDCFGALLVALQRTRNYTYSSKFILGAEDLSKCTGSEKEALSFVVFPLAAATRELTEADFPGVRDLGTSMKNLWYALDPTLITLKVHVSTVSMGFGAKNFALDPTLITLKVHCLVNHAVLEDLPLVGSPYHWSSSSFESMHRRLQLRIPQCTTNVGETIIENFLLHKDMVDKLEKEVKIFENDHRDRLHKKITGHGKRLRCNAMVGDFGLEGDWYVPADSVLALEAIGEEHREFLFEQRLSQRFSVVVDVCSHLTCGDGYDVWIGVQFCVGLSSRLSDGKHMYASSDYWKKSAETDTTQGVVYLETPDEEARFGQVIAFGFDSYTGECCVLLEEFVTTDPFAALYEKDSPPYVPNYDTGSCDDAENALEMARAITCGTTTTETESKQTTVVKVEGVPEKVHLELGLDHLRALVDHLSGRGPSSTTDDDNCWEEQLSASQLSASQLSTLEPSTSQSAESQQARPQRQRRGAPRQTGRV</sequence>
<dbReference type="AlphaFoldDB" id="A0A183F958"/>
<dbReference type="OrthoDB" id="5869162at2759"/>
<accession>A0A183F958</accession>
<proteinExistence type="predicted"/>
<protein>
    <submittedName>
        <fullName evidence="4">ALOG domain-containing protein</fullName>
    </submittedName>
</protein>
<keyword evidence="3" id="KW-1185">Reference proteome</keyword>
<dbReference type="EMBL" id="UZAH01004587">
    <property type="protein sequence ID" value="VDO27518.1"/>
    <property type="molecule type" value="Genomic_DNA"/>
</dbReference>
<feature type="compositionally biased region" description="Low complexity" evidence="1">
    <location>
        <begin position="734"/>
        <end position="744"/>
    </location>
</feature>
<dbReference type="Proteomes" id="UP000050761">
    <property type="component" value="Unassembled WGS sequence"/>
</dbReference>
<evidence type="ECO:0000313" key="3">
    <source>
        <dbReference type="Proteomes" id="UP000050761"/>
    </source>
</evidence>
<reference evidence="2 3" key="1">
    <citation type="submission" date="2018-11" db="EMBL/GenBank/DDBJ databases">
        <authorList>
            <consortium name="Pathogen Informatics"/>
        </authorList>
    </citation>
    <scope>NUCLEOTIDE SEQUENCE [LARGE SCALE GENOMIC DNA]</scope>
</reference>
<evidence type="ECO:0000256" key="1">
    <source>
        <dbReference type="SAM" id="MobiDB-lite"/>
    </source>
</evidence>
<feature type="compositionally biased region" description="Low complexity" evidence="1">
    <location>
        <begin position="718"/>
        <end position="727"/>
    </location>
</feature>
<reference evidence="4" key="2">
    <citation type="submission" date="2019-09" db="UniProtKB">
        <authorList>
            <consortium name="WormBaseParasite"/>
        </authorList>
    </citation>
    <scope>IDENTIFICATION</scope>
</reference>
<organism evidence="3 4">
    <name type="scientific">Heligmosomoides polygyrus</name>
    <name type="common">Parasitic roundworm</name>
    <dbReference type="NCBI Taxonomy" id="6339"/>
    <lineage>
        <taxon>Eukaryota</taxon>
        <taxon>Metazoa</taxon>
        <taxon>Ecdysozoa</taxon>
        <taxon>Nematoda</taxon>
        <taxon>Chromadorea</taxon>
        <taxon>Rhabditida</taxon>
        <taxon>Rhabditina</taxon>
        <taxon>Rhabditomorpha</taxon>
        <taxon>Strongyloidea</taxon>
        <taxon>Heligmosomidae</taxon>
        <taxon>Heligmosomoides</taxon>
    </lineage>
</organism>